<reference evidence="4" key="1">
    <citation type="submission" date="2021-03" db="EMBL/GenBank/DDBJ databases">
        <authorList>
            <person name="Bekaert M."/>
        </authorList>
    </citation>
    <scope>NUCLEOTIDE SEQUENCE</scope>
</reference>
<evidence type="ECO:0000256" key="1">
    <source>
        <dbReference type="ARBA" id="ARBA00022443"/>
    </source>
</evidence>
<name>A0A8S3QKK9_MYTED</name>
<evidence type="ECO:0000313" key="4">
    <source>
        <dbReference type="EMBL" id="CAG2195520.1"/>
    </source>
</evidence>
<evidence type="ECO:0000313" key="5">
    <source>
        <dbReference type="Proteomes" id="UP000683360"/>
    </source>
</evidence>
<dbReference type="Proteomes" id="UP000683360">
    <property type="component" value="Unassembled WGS sequence"/>
</dbReference>
<accession>A0A8S3QKK9</accession>
<gene>
    <name evidence="4" type="ORF">MEDL_10433</name>
</gene>
<evidence type="ECO:0000256" key="2">
    <source>
        <dbReference type="PROSITE-ProRule" id="PRU00192"/>
    </source>
</evidence>
<dbReference type="EMBL" id="CAJPWZ010000520">
    <property type="protein sequence ID" value="CAG2195520.1"/>
    <property type="molecule type" value="Genomic_DNA"/>
</dbReference>
<comment type="caution">
    <text evidence="4">The sequence shown here is derived from an EMBL/GenBank/DDBJ whole genome shotgun (WGS) entry which is preliminary data.</text>
</comment>
<proteinExistence type="predicted"/>
<dbReference type="InterPro" id="IPR001452">
    <property type="entry name" value="SH3_domain"/>
</dbReference>
<keyword evidence="1 2" id="KW-0728">SH3 domain</keyword>
<dbReference type="OrthoDB" id="6080995at2759"/>
<keyword evidence="5" id="KW-1185">Reference proteome</keyword>
<protein>
    <recommendedName>
        <fullName evidence="3">SH3 domain-containing protein</fullName>
    </recommendedName>
</protein>
<dbReference type="PROSITE" id="PS50002">
    <property type="entry name" value="SH3"/>
    <property type="match status" value="1"/>
</dbReference>
<organism evidence="4 5">
    <name type="scientific">Mytilus edulis</name>
    <name type="common">Blue mussel</name>
    <dbReference type="NCBI Taxonomy" id="6550"/>
    <lineage>
        <taxon>Eukaryota</taxon>
        <taxon>Metazoa</taxon>
        <taxon>Spiralia</taxon>
        <taxon>Lophotrochozoa</taxon>
        <taxon>Mollusca</taxon>
        <taxon>Bivalvia</taxon>
        <taxon>Autobranchia</taxon>
        <taxon>Pteriomorphia</taxon>
        <taxon>Mytilida</taxon>
        <taxon>Mytiloidea</taxon>
        <taxon>Mytilidae</taxon>
        <taxon>Mytilinae</taxon>
        <taxon>Mytilus</taxon>
    </lineage>
</organism>
<feature type="domain" description="SH3" evidence="3">
    <location>
        <begin position="241"/>
        <end position="302"/>
    </location>
</feature>
<evidence type="ECO:0000259" key="3">
    <source>
        <dbReference type="PROSITE" id="PS50002"/>
    </source>
</evidence>
<sequence length="425" mass="49027">MADRKVLQLLYLLYDVCNDCLEEFFKYNCLHDNPTDDKLKTYVMEHKIQLFHHLKNSCCHGCANNQNSCAKGVLLEKIEQMYVVANVKHATKTYERTYYRAVWKIKTKDNTDKEKLEEIAKCIEQTKVIDENITIEYVQIGSIIIGTLMSANAVEHSDLFDLTIRRFIRMIIKKCKFNTKFEHVLKVDVTLTPSSEYYVKMYAGLSTVYLTESMMSKRVDTIGNRTFYEKVDEKEILYAEFPLVKIKALANYTHSVDEQQVAMMKKDQIYSLIKQVGDWWEITDNPGPSFFVKSEYAVIITSGHVLSSVRKQSIRHDVSSTAVHKHHAGPLGGAYSTVPESSGEPIRHHDHAPLRKAHSEALPQHSKILKRQPAVYYAEHQDSSGITLTPLSCRRQKHSEKRGLCLFQAKTRILMYVSYALYFMT</sequence>
<dbReference type="AlphaFoldDB" id="A0A8S3QKK9"/>